<keyword evidence="1" id="KW-1133">Transmembrane helix</keyword>
<sequence>MARSHGTVSCPRHTGSVHVTVTIAVPDSSPAGVVTSALSSSTSNATALTALLDSAGVSITVDSITSSFNVVAPPPPSSSSGLSPGAIAGIVIGSVVGAMILLFICYKAFWNLADSPGGMPLVNRGYGEPSGGTVEITANKGSVDVI</sequence>
<dbReference type="AlphaFoldDB" id="A0A7S2GPH6"/>
<evidence type="ECO:0000256" key="1">
    <source>
        <dbReference type="SAM" id="Phobius"/>
    </source>
</evidence>
<organism evidence="2">
    <name type="scientific">Haptolina brevifila</name>
    <dbReference type="NCBI Taxonomy" id="156173"/>
    <lineage>
        <taxon>Eukaryota</taxon>
        <taxon>Haptista</taxon>
        <taxon>Haptophyta</taxon>
        <taxon>Prymnesiophyceae</taxon>
        <taxon>Prymnesiales</taxon>
        <taxon>Prymnesiaceae</taxon>
        <taxon>Haptolina</taxon>
    </lineage>
</organism>
<gene>
    <name evidence="2" type="ORF">CBRE1094_LOCUS20883</name>
</gene>
<accession>A0A7S2GPH6</accession>
<keyword evidence="1" id="KW-0472">Membrane</keyword>
<protein>
    <submittedName>
        <fullName evidence="2">Uncharacterized protein</fullName>
    </submittedName>
</protein>
<proteinExistence type="predicted"/>
<keyword evidence="1" id="KW-0812">Transmembrane</keyword>
<evidence type="ECO:0000313" key="2">
    <source>
        <dbReference type="EMBL" id="CAD9464920.1"/>
    </source>
</evidence>
<dbReference type="EMBL" id="HBGU01038182">
    <property type="protein sequence ID" value="CAD9464920.1"/>
    <property type="molecule type" value="Transcribed_RNA"/>
</dbReference>
<feature type="transmembrane region" description="Helical" evidence="1">
    <location>
        <begin position="86"/>
        <end position="109"/>
    </location>
</feature>
<name>A0A7S2GPH6_9EUKA</name>
<reference evidence="2" key="1">
    <citation type="submission" date="2021-01" db="EMBL/GenBank/DDBJ databases">
        <authorList>
            <person name="Corre E."/>
            <person name="Pelletier E."/>
            <person name="Niang G."/>
            <person name="Scheremetjew M."/>
            <person name="Finn R."/>
            <person name="Kale V."/>
            <person name="Holt S."/>
            <person name="Cochrane G."/>
            <person name="Meng A."/>
            <person name="Brown T."/>
            <person name="Cohen L."/>
        </authorList>
    </citation>
    <scope>NUCLEOTIDE SEQUENCE</scope>
    <source>
        <strain evidence="2">UTEX LB 985</strain>
    </source>
</reference>